<dbReference type="EMBL" id="CAKOFQ010006763">
    <property type="protein sequence ID" value="CAH1969259.1"/>
    <property type="molecule type" value="Genomic_DNA"/>
</dbReference>
<gene>
    <name evidence="2" type="ORF">ACAOBT_LOCUS8330</name>
</gene>
<keyword evidence="3" id="KW-1185">Reference proteome</keyword>
<evidence type="ECO:0000313" key="3">
    <source>
        <dbReference type="Proteomes" id="UP001152888"/>
    </source>
</evidence>
<accession>A0A9P0K829</accession>
<feature type="chain" id="PRO_5040228312" evidence="1">
    <location>
        <begin position="20"/>
        <end position="160"/>
    </location>
</feature>
<comment type="caution">
    <text evidence="2">The sequence shown here is derived from an EMBL/GenBank/DDBJ whole genome shotgun (WGS) entry which is preliminary data.</text>
</comment>
<evidence type="ECO:0000313" key="2">
    <source>
        <dbReference type="EMBL" id="CAH1969259.1"/>
    </source>
</evidence>
<dbReference type="OrthoDB" id="6689267at2759"/>
<reference evidence="2" key="1">
    <citation type="submission" date="2022-03" db="EMBL/GenBank/DDBJ databases">
        <authorList>
            <person name="Sayadi A."/>
        </authorList>
    </citation>
    <scope>NUCLEOTIDE SEQUENCE</scope>
</reference>
<feature type="signal peptide" evidence="1">
    <location>
        <begin position="1"/>
        <end position="19"/>
    </location>
</feature>
<dbReference type="Proteomes" id="UP001152888">
    <property type="component" value="Unassembled WGS sequence"/>
</dbReference>
<keyword evidence="1" id="KW-0732">Signal</keyword>
<evidence type="ECO:0000256" key="1">
    <source>
        <dbReference type="SAM" id="SignalP"/>
    </source>
</evidence>
<name>A0A9P0K829_ACAOB</name>
<proteinExistence type="predicted"/>
<protein>
    <submittedName>
        <fullName evidence="2">Uncharacterized protein</fullName>
    </submittedName>
</protein>
<organism evidence="2 3">
    <name type="scientific">Acanthoscelides obtectus</name>
    <name type="common">Bean weevil</name>
    <name type="synonym">Bruchus obtectus</name>
    <dbReference type="NCBI Taxonomy" id="200917"/>
    <lineage>
        <taxon>Eukaryota</taxon>
        <taxon>Metazoa</taxon>
        <taxon>Ecdysozoa</taxon>
        <taxon>Arthropoda</taxon>
        <taxon>Hexapoda</taxon>
        <taxon>Insecta</taxon>
        <taxon>Pterygota</taxon>
        <taxon>Neoptera</taxon>
        <taxon>Endopterygota</taxon>
        <taxon>Coleoptera</taxon>
        <taxon>Polyphaga</taxon>
        <taxon>Cucujiformia</taxon>
        <taxon>Chrysomeloidea</taxon>
        <taxon>Chrysomelidae</taxon>
        <taxon>Bruchinae</taxon>
        <taxon>Bruchini</taxon>
        <taxon>Acanthoscelides</taxon>
    </lineage>
</organism>
<sequence length="160" mass="18112">MEKFVVLISYACLFSVVLCDDLHLIEPKPGQCFDTYTENQPIYLGRIPRACIRKLRDQKDCVGLRTKNNETIVLECKGSRTSKTLDPGCYRIIDKDGSDGVVCQKYMKRRGCEVITTPSNLNIEVYCHPVLGGDASVIVVKDNKPRRERRSKIHDANFSA</sequence>
<dbReference type="AlphaFoldDB" id="A0A9P0K829"/>